<dbReference type="EMBL" id="QGDT01000001">
    <property type="protein sequence ID" value="PWJ60445.1"/>
    <property type="molecule type" value="Genomic_DNA"/>
</dbReference>
<dbReference type="AlphaFoldDB" id="A0A316ARX1"/>
<keyword evidence="1" id="KW-1133">Transmembrane helix</keyword>
<keyword evidence="3" id="KW-1185">Reference proteome</keyword>
<dbReference type="InterPro" id="IPR009325">
    <property type="entry name" value="DUF983"/>
</dbReference>
<dbReference type="Pfam" id="PF06170">
    <property type="entry name" value="DUF983"/>
    <property type="match status" value="1"/>
</dbReference>
<evidence type="ECO:0000256" key="1">
    <source>
        <dbReference type="SAM" id="Phobius"/>
    </source>
</evidence>
<name>A0A316ARX1_9BACT</name>
<protein>
    <submittedName>
        <fullName evidence="2">Uncharacterized protein DUF983</fullName>
    </submittedName>
</protein>
<sequence>MTRLTAIVKQKCPHCRQGDLFVKKNPYAIKDALKMPERCPICQQDFRMEPGFYIGALWTSFPLVISLLALFSVLFLVVLQIDLYVFFVLIAIILFSLQPIIIRLGRAIWINVFVDYDPEAGEKEASQRDLRV</sequence>
<feature type="transmembrane region" description="Helical" evidence="1">
    <location>
        <begin position="83"/>
        <end position="102"/>
    </location>
</feature>
<dbReference type="Proteomes" id="UP000245880">
    <property type="component" value="Unassembled WGS sequence"/>
</dbReference>
<feature type="transmembrane region" description="Helical" evidence="1">
    <location>
        <begin position="52"/>
        <end position="77"/>
    </location>
</feature>
<organism evidence="2 3">
    <name type="scientific">Dyadobacter jejuensis</name>
    <dbReference type="NCBI Taxonomy" id="1082580"/>
    <lineage>
        <taxon>Bacteria</taxon>
        <taxon>Pseudomonadati</taxon>
        <taxon>Bacteroidota</taxon>
        <taxon>Cytophagia</taxon>
        <taxon>Cytophagales</taxon>
        <taxon>Spirosomataceae</taxon>
        <taxon>Dyadobacter</taxon>
    </lineage>
</organism>
<dbReference type="OrthoDB" id="9790326at2"/>
<gene>
    <name evidence="2" type="ORF">CLV98_101629</name>
</gene>
<dbReference type="RefSeq" id="WP_109672667.1">
    <property type="nucleotide sequence ID" value="NZ_QGDT01000001.1"/>
</dbReference>
<proteinExistence type="predicted"/>
<comment type="caution">
    <text evidence="2">The sequence shown here is derived from an EMBL/GenBank/DDBJ whole genome shotgun (WGS) entry which is preliminary data.</text>
</comment>
<evidence type="ECO:0000313" key="3">
    <source>
        <dbReference type="Proteomes" id="UP000245880"/>
    </source>
</evidence>
<evidence type="ECO:0000313" key="2">
    <source>
        <dbReference type="EMBL" id="PWJ60445.1"/>
    </source>
</evidence>
<keyword evidence="1" id="KW-0812">Transmembrane</keyword>
<accession>A0A316ARX1</accession>
<reference evidence="2 3" key="1">
    <citation type="submission" date="2018-03" db="EMBL/GenBank/DDBJ databases">
        <title>Genomic Encyclopedia of Archaeal and Bacterial Type Strains, Phase II (KMG-II): from individual species to whole genera.</title>
        <authorList>
            <person name="Goeker M."/>
        </authorList>
    </citation>
    <scope>NUCLEOTIDE SEQUENCE [LARGE SCALE GENOMIC DNA]</scope>
    <source>
        <strain evidence="2 3">DSM 100346</strain>
    </source>
</reference>
<keyword evidence="1" id="KW-0472">Membrane</keyword>